<reference evidence="2" key="3">
    <citation type="submission" date="2022-06" db="UniProtKB">
        <authorList>
            <consortium name="EnsemblPlants"/>
        </authorList>
    </citation>
    <scope>IDENTIFICATION</scope>
</reference>
<name>A0A8R7TZ37_TRIUA</name>
<keyword evidence="1" id="KW-0812">Transmembrane</keyword>
<sequence length="160" mass="18196">MWSSTNAMRVCDDDFDIWMLLFQVEFQDICERNFTQNCCSLIHYTIIIIASGKACISVVIICVHFLLPYIFQSFTTNETDQSIDTYVVEKKVGAHAQEGHLKVSAGNDHRRVLSGRDRGAQKLLTSSSEFSSKELSYLITSARVSSFSCRRWIIIIVTVQ</sequence>
<keyword evidence="1" id="KW-0472">Membrane</keyword>
<feature type="transmembrane region" description="Helical" evidence="1">
    <location>
        <begin position="41"/>
        <end position="67"/>
    </location>
</feature>
<evidence type="ECO:0000256" key="1">
    <source>
        <dbReference type="SAM" id="Phobius"/>
    </source>
</evidence>
<reference evidence="3" key="1">
    <citation type="journal article" date="2013" name="Nature">
        <title>Draft genome of the wheat A-genome progenitor Triticum urartu.</title>
        <authorList>
            <person name="Ling H.Q."/>
            <person name="Zhao S."/>
            <person name="Liu D."/>
            <person name="Wang J."/>
            <person name="Sun H."/>
            <person name="Zhang C."/>
            <person name="Fan H."/>
            <person name="Li D."/>
            <person name="Dong L."/>
            <person name="Tao Y."/>
            <person name="Gao C."/>
            <person name="Wu H."/>
            <person name="Li Y."/>
            <person name="Cui Y."/>
            <person name="Guo X."/>
            <person name="Zheng S."/>
            <person name="Wang B."/>
            <person name="Yu K."/>
            <person name="Liang Q."/>
            <person name="Yang W."/>
            <person name="Lou X."/>
            <person name="Chen J."/>
            <person name="Feng M."/>
            <person name="Jian J."/>
            <person name="Zhang X."/>
            <person name="Luo G."/>
            <person name="Jiang Y."/>
            <person name="Liu J."/>
            <person name="Wang Z."/>
            <person name="Sha Y."/>
            <person name="Zhang B."/>
            <person name="Wu H."/>
            <person name="Tang D."/>
            <person name="Shen Q."/>
            <person name="Xue P."/>
            <person name="Zou S."/>
            <person name="Wang X."/>
            <person name="Liu X."/>
            <person name="Wang F."/>
            <person name="Yang Y."/>
            <person name="An X."/>
            <person name="Dong Z."/>
            <person name="Zhang K."/>
            <person name="Zhang X."/>
            <person name="Luo M.C."/>
            <person name="Dvorak J."/>
            <person name="Tong Y."/>
            <person name="Wang J."/>
            <person name="Yang H."/>
            <person name="Li Z."/>
            <person name="Wang D."/>
            <person name="Zhang A."/>
            <person name="Wang J."/>
        </authorList>
    </citation>
    <scope>NUCLEOTIDE SEQUENCE</scope>
    <source>
        <strain evidence="3">cv. G1812</strain>
    </source>
</reference>
<dbReference type="AlphaFoldDB" id="A0A8R7TZ37"/>
<dbReference type="EnsemblPlants" id="TuG1812G0300004422.01.T02">
    <property type="protein sequence ID" value="TuG1812G0300004422.01.T02.cds373915"/>
    <property type="gene ID" value="TuG1812G0300004422.01"/>
</dbReference>
<keyword evidence="3" id="KW-1185">Reference proteome</keyword>
<proteinExistence type="predicted"/>
<protein>
    <submittedName>
        <fullName evidence="2">Uncharacterized protein</fullName>
    </submittedName>
</protein>
<evidence type="ECO:0000313" key="2">
    <source>
        <dbReference type="EnsemblPlants" id="TuG1812G0300004422.01.T02.cds373915"/>
    </source>
</evidence>
<organism evidence="2 3">
    <name type="scientific">Triticum urartu</name>
    <name type="common">Red wild einkorn</name>
    <name type="synonym">Crithodium urartu</name>
    <dbReference type="NCBI Taxonomy" id="4572"/>
    <lineage>
        <taxon>Eukaryota</taxon>
        <taxon>Viridiplantae</taxon>
        <taxon>Streptophyta</taxon>
        <taxon>Embryophyta</taxon>
        <taxon>Tracheophyta</taxon>
        <taxon>Spermatophyta</taxon>
        <taxon>Magnoliopsida</taxon>
        <taxon>Liliopsida</taxon>
        <taxon>Poales</taxon>
        <taxon>Poaceae</taxon>
        <taxon>BOP clade</taxon>
        <taxon>Pooideae</taxon>
        <taxon>Triticodae</taxon>
        <taxon>Triticeae</taxon>
        <taxon>Triticinae</taxon>
        <taxon>Triticum</taxon>
    </lineage>
</organism>
<accession>A0A8R7TZ37</accession>
<keyword evidence="1" id="KW-1133">Transmembrane helix</keyword>
<dbReference type="Proteomes" id="UP000015106">
    <property type="component" value="Chromosome 3"/>
</dbReference>
<evidence type="ECO:0000313" key="3">
    <source>
        <dbReference type="Proteomes" id="UP000015106"/>
    </source>
</evidence>
<reference evidence="2" key="2">
    <citation type="submission" date="2018-03" db="EMBL/GenBank/DDBJ databases">
        <title>The Triticum urartu genome reveals the dynamic nature of wheat genome evolution.</title>
        <authorList>
            <person name="Ling H."/>
            <person name="Ma B."/>
            <person name="Shi X."/>
            <person name="Liu H."/>
            <person name="Dong L."/>
            <person name="Sun H."/>
            <person name="Cao Y."/>
            <person name="Gao Q."/>
            <person name="Zheng S."/>
            <person name="Li Y."/>
            <person name="Yu Y."/>
            <person name="Du H."/>
            <person name="Qi M."/>
            <person name="Li Y."/>
            <person name="Yu H."/>
            <person name="Cui Y."/>
            <person name="Wang N."/>
            <person name="Chen C."/>
            <person name="Wu H."/>
            <person name="Zhao Y."/>
            <person name="Zhang J."/>
            <person name="Li Y."/>
            <person name="Zhou W."/>
            <person name="Zhang B."/>
            <person name="Hu W."/>
            <person name="Eijk M."/>
            <person name="Tang J."/>
            <person name="Witsenboer H."/>
            <person name="Zhao S."/>
            <person name="Li Z."/>
            <person name="Zhang A."/>
            <person name="Wang D."/>
            <person name="Liang C."/>
        </authorList>
    </citation>
    <scope>NUCLEOTIDE SEQUENCE [LARGE SCALE GENOMIC DNA]</scope>
    <source>
        <strain evidence="2">cv. G1812</strain>
    </source>
</reference>
<dbReference type="Gramene" id="TuG1812G0300004422.01.T02">
    <property type="protein sequence ID" value="TuG1812G0300004422.01.T02.cds373915"/>
    <property type="gene ID" value="TuG1812G0300004422.01"/>
</dbReference>